<feature type="non-terminal residue" evidence="2">
    <location>
        <position position="1"/>
    </location>
</feature>
<dbReference type="Proteomes" id="UP001304895">
    <property type="component" value="Unassembled WGS sequence"/>
</dbReference>
<accession>A0AAN6UH51</accession>
<dbReference type="InterPro" id="IPR015943">
    <property type="entry name" value="WD40/YVTN_repeat-like_dom_sf"/>
</dbReference>
<dbReference type="AlphaFoldDB" id="A0AAN6UH51"/>
<dbReference type="SMART" id="SM00320">
    <property type="entry name" value="WD40"/>
    <property type="match status" value="1"/>
</dbReference>
<sequence length="124" mass="14238">LLKLLKDVEKFIFSHRSINPKQTYSSALVFSPTLSEIRNRYWKDRLSFIEMTAGIRDHWGAHRQTLEGRHSSSVRAVAFSLDGWLIVSDSHDKTVRVWDAATGAGRYLLLRDAVLRFLSVFSCI</sequence>
<dbReference type="Pfam" id="PF00400">
    <property type="entry name" value="WD40"/>
    <property type="match status" value="1"/>
</dbReference>
<evidence type="ECO:0000256" key="1">
    <source>
        <dbReference type="PROSITE-ProRule" id="PRU00221"/>
    </source>
</evidence>
<proteinExistence type="predicted"/>
<dbReference type="EMBL" id="MU853416">
    <property type="protein sequence ID" value="KAK4132640.1"/>
    <property type="molecule type" value="Genomic_DNA"/>
</dbReference>
<keyword evidence="1" id="KW-0853">WD repeat</keyword>
<dbReference type="SUPFAM" id="SSF50978">
    <property type="entry name" value="WD40 repeat-like"/>
    <property type="match status" value="1"/>
</dbReference>
<name>A0AAN6UH51_9PEZI</name>
<evidence type="ECO:0000313" key="3">
    <source>
        <dbReference type="Proteomes" id="UP001304895"/>
    </source>
</evidence>
<reference evidence="2" key="1">
    <citation type="journal article" date="2023" name="Mol. Phylogenet. Evol.">
        <title>Genome-scale phylogeny and comparative genomics of the fungal order Sordariales.</title>
        <authorList>
            <person name="Hensen N."/>
            <person name="Bonometti L."/>
            <person name="Westerberg I."/>
            <person name="Brannstrom I.O."/>
            <person name="Guillou S."/>
            <person name="Cros-Aarteil S."/>
            <person name="Calhoun S."/>
            <person name="Haridas S."/>
            <person name="Kuo A."/>
            <person name="Mondo S."/>
            <person name="Pangilinan J."/>
            <person name="Riley R."/>
            <person name="LaButti K."/>
            <person name="Andreopoulos B."/>
            <person name="Lipzen A."/>
            <person name="Chen C."/>
            <person name="Yan M."/>
            <person name="Daum C."/>
            <person name="Ng V."/>
            <person name="Clum A."/>
            <person name="Steindorff A."/>
            <person name="Ohm R.A."/>
            <person name="Martin F."/>
            <person name="Silar P."/>
            <person name="Natvig D.O."/>
            <person name="Lalanne C."/>
            <person name="Gautier V."/>
            <person name="Ament-Velasquez S.L."/>
            <person name="Kruys A."/>
            <person name="Hutchinson M.I."/>
            <person name="Powell A.J."/>
            <person name="Barry K."/>
            <person name="Miller A.N."/>
            <person name="Grigoriev I.V."/>
            <person name="Debuchy R."/>
            <person name="Gladieux P."/>
            <person name="Hiltunen Thoren M."/>
            <person name="Johannesson H."/>
        </authorList>
    </citation>
    <scope>NUCLEOTIDE SEQUENCE</scope>
    <source>
        <strain evidence="2">CBS 123565</strain>
    </source>
</reference>
<gene>
    <name evidence="2" type="ORF">BT67DRAFT_384716</name>
</gene>
<dbReference type="InterPro" id="IPR036322">
    <property type="entry name" value="WD40_repeat_dom_sf"/>
</dbReference>
<protein>
    <submittedName>
        <fullName evidence="2">Uncharacterized protein</fullName>
    </submittedName>
</protein>
<dbReference type="Gene3D" id="2.130.10.10">
    <property type="entry name" value="YVTN repeat-like/Quinoprotein amine dehydrogenase"/>
    <property type="match status" value="1"/>
</dbReference>
<organism evidence="2 3">
    <name type="scientific">Trichocladium antarcticum</name>
    <dbReference type="NCBI Taxonomy" id="1450529"/>
    <lineage>
        <taxon>Eukaryota</taxon>
        <taxon>Fungi</taxon>
        <taxon>Dikarya</taxon>
        <taxon>Ascomycota</taxon>
        <taxon>Pezizomycotina</taxon>
        <taxon>Sordariomycetes</taxon>
        <taxon>Sordariomycetidae</taxon>
        <taxon>Sordariales</taxon>
        <taxon>Chaetomiaceae</taxon>
        <taxon>Trichocladium</taxon>
    </lineage>
</organism>
<feature type="repeat" description="WD" evidence="1">
    <location>
        <begin position="67"/>
        <end position="108"/>
    </location>
</feature>
<dbReference type="PROSITE" id="PS50294">
    <property type="entry name" value="WD_REPEATS_REGION"/>
    <property type="match status" value="1"/>
</dbReference>
<dbReference type="InterPro" id="IPR001680">
    <property type="entry name" value="WD40_rpt"/>
</dbReference>
<evidence type="ECO:0000313" key="2">
    <source>
        <dbReference type="EMBL" id="KAK4132640.1"/>
    </source>
</evidence>
<comment type="caution">
    <text evidence="2">The sequence shown here is derived from an EMBL/GenBank/DDBJ whole genome shotgun (WGS) entry which is preliminary data.</text>
</comment>
<dbReference type="PROSITE" id="PS50082">
    <property type="entry name" value="WD_REPEATS_2"/>
    <property type="match status" value="1"/>
</dbReference>
<keyword evidence="3" id="KW-1185">Reference proteome</keyword>
<reference evidence="2" key="2">
    <citation type="submission" date="2023-05" db="EMBL/GenBank/DDBJ databases">
        <authorList>
            <consortium name="Lawrence Berkeley National Laboratory"/>
            <person name="Steindorff A."/>
            <person name="Hensen N."/>
            <person name="Bonometti L."/>
            <person name="Westerberg I."/>
            <person name="Brannstrom I.O."/>
            <person name="Guillou S."/>
            <person name="Cros-Aarteil S."/>
            <person name="Calhoun S."/>
            <person name="Haridas S."/>
            <person name="Kuo A."/>
            <person name="Mondo S."/>
            <person name="Pangilinan J."/>
            <person name="Riley R."/>
            <person name="Labutti K."/>
            <person name="Andreopoulos B."/>
            <person name="Lipzen A."/>
            <person name="Chen C."/>
            <person name="Yanf M."/>
            <person name="Daum C."/>
            <person name="Ng V."/>
            <person name="Clum A."/>
            <person name="Ohm R."/>
            <person name="Martin F."/>
            <person name="Silar P."/>
            <person name="Natvig D."/>
            <person name="Lalanne C."/>
            <person name="Gautier V."/>
            <person name="Ament-Velasquez S.L."/>
            <person name="Kruys A."/>
            <person name="Hutchinson M.I."/>
            <person name="Powell A.J."/>
            <person name="Barry K."/>
            <person name="Miller A.N."/>
            <person name="Grigoriev I.V."/>
            <person name="Debuchy R."/>
            <person name="Gladieux P."/>
            <person name="Thoren M.H."/>
            <person name="Johannesson H."/>
        </authorList>
    </citation>
    <scope>NUCLEOTIDE SEQUENCE</scope>
    <source>
        <strain evidence="2">CBS 123565</strain>
    </source>
</reference>